<proteinExistence type="inferred from homology"/>
<keyword evidence="13" id="KW-1185">Reference proteome</keyword>
<dbReference type="Gene3D" id="3.90.1150.10">
    <property type="entry name" value="Aspartate Aminotransferase, domain 1"/>
    <property type="match status" value="1"/>
</dbReference>
<dbReference type="InterPro" id="IPR020578">
    <property type="entry name" value="Aminotrans_V_PyrdxlP_BS"/>
</dbReference>
<evidence type="ECO:0000256" key="8">
    <source>
        <dbReference type="ARBA" id="ARBA00023014"/>
    </source>
</evidence>
<dbReference type="Proteomes" id="UP000184216">
    <property type="component" value="Unassembled WGS sequence"/>
</dbReference>
<gene>
    <name evidence="12" type="ORF">SAMN05444387_0516</name>
</gene>
<evidence type="ECO:0000256" key="3">
    <source>
        <dbReference type="ARBA" id="ARBA00012239"/>
    </source>
</evidence>
<keyword evidence="6" id="KW-0663">Pyridoxal phosphate</keyword>
<comment type="caution">
    <text evidence="12">The sequence shown here is derived from an EMBL/GenBank/DDBJ whole genome shotgun (WGS) entry which is preliminary data.</text>
</comment>
<evidence type="ECO:0000313" key="13">
    <source>
        <dbReference type="Proteomes" id="UP000184216"/>
    </source>
</evidence>
<protein>
    <recommendedName>
        <fullName evidence="3">cysteine desulfurase</fullName>
        <ecNumber evidence="3">2.8.1.7</ecNumber>
    </recommendedName>
</protein>
<evidence type="ECO:0000256" key="9">
    <source>
        <dbReference type="ARBA" id="ARBA00050776"/>
    </source>
</evidence>
<evidence type="ECO:0000256" key="4">
    <source>
        <dbReference type="ARBA" id="ARBA00022679"/>
    </source>
</evidence>
<dbReference type="InterPro" id="IPR000192">
    <property type="entry name" value="Aminotrans_V_dom"/>
</dbReference>
<dbReference type="InterPro" id="IPR015424">
    <property type="entry name" value="PyrdxlP-dep_Trfase"/>
</dbReference>
<organism evidence="12 13">
    <name type="scientific">Flavobacterium pectinovorum</name>
    <dbReference type="NCBI Taxonomy" id="29533"/>
    <lineage>
        <taxon>Bacteria</taxon>
        <taxon>Pseudomonadati</taxon>
        <taxon>Bacteroidota</taxon>
        <taxon>Flavobacteriia</taxon>
        <taxon>Flavobacteriales</taxon>
        <taxon>Flavobacteriaceae</taxon>
        <taxon>Flavobacterium</taxon>
    </lineage>
</organism>
<dbReference type="InterPro" id="IPR015421">
    <property type="entry name" value="PyrdxlP-dep_Trfase_major"/>
</dbReference>
<dbReference type="PIRSF" id="PIRSF005572">
    <property type="entry name" value="NifS"/>
    <property type="match status" value="1"/>
</dbReference>
<dbReference type="EMBL" id="FRBX01000001">
    <property type="protein sequence ID" value="SHL40237.1"/>
    <property type="molecule type" value="Genomic_DNA"/>
</dbReference>
<name>A0ABY1IYE0_9FLAO</name>
<evidence type="ECO:0000256" key="2">
    <source>
        <dbReference type="ARBA" id="ARBA00006490"/>
    </source>
</evidence>
<keyword evidence="8" id="KW-0411">Iron-sulfur</keyword>
<evidence type="ECO:0000259" key="11">
    <source>
        <dbReference type="Pfam" id="PF00266"/>
    </source>
</evidence>
<dbReference type="PROSITE" id="PS00595">
    <property type="entry name" value="AA_TRANSFER_CLASS_5"/>
    <property type="match status" value="1"/>
</dbReference>
<evidence type="ECO:0000256" key="6">
    <source>
        <dbReference type="ARBA" id="ARBA00022898"/>
    </source>
</evidence>
<evidence type="ECO:0000313" key="12">
    <source>
        <dbReference type="EMBL" id="SHL40237.1"/>
    </source>
</evidence>
<dbReference type="Gene3D" id="3.40.640.10">
    <property type="entry name" value="Type I PLP-dependent aspartate aminotransferase-like (Major domain)"/>
    <property type="match status" value="1"/>
</dbReference>
<evidence type="ECO:0000256" key="7">
    <source>
        <dbReference type="ARBA" id="ARBA00023004"/>
    </source>
</evidence>
<accession>A0ABY1IYE0</accession>
<keyword evidence="4" id="KW-0808">Transferase</keyword>
<dbReference type="SUPFAM" id="SSF53383">
    <property type="entry name" value="PLP-dependent transferases"/>
    <property type="match status" value="1"/>
</dbReference>
<evidence type="ECO:0000256" key="5">
    <source>
        <dbReference type="ARBA" id="ARBA00022723"/>
    </source>
</evidence>
<dbReference type="Gene3D" id="1.10.260.50">
    <property type="match status" value="1"/>
</dbReference>
<dbReference type="InterPro" id="IPR016454">
    <property type="entry name" value="Cysteine_dSase"/>
</dbReference>
<feature type="domain" description="Aminotransferase class V" evidence="11">
    <location>
        <begin position="19"/>
        <end position="382"/>
    </location>
</feature>
<sequence>MIFKNSQLIFLNFALMKKVYLDNASTTAMRPEVIQEMTKVMTEDFGNPSSTHSFGRNGKTILELSRKSIAKQLNCSAQEIIFTSGGTEADNWILRSAVEDLKVTRIITSKIEHHAVLYAVLALQSDYGIQVDYVDVNHDGSIDLTHLSSLLSEDKKTIVSLMHVNNETGAILDLDRVSVICRQYNTLFHSDTVQSVGKTEIDLQKTTVDFIVASAHKFHGPKGIGFVFIRKNSGLQPLIFGGEQEKGLRAGTEAVHQIAGMAKALSVTYENLEEERKYISDLKMYLIQQLEIHFPGFRINGKKEDFYNIINIILPFSEDKTSMLLFSLDMKGIAVSRGSACQSGSIKPSHVLKEMLSETDLKLPNLRISFSHYNTKEDIDWLIQSLKTL</sequence>
<dbReference type="InterPro" id="IPR015422">
    <property type="entry name" value="PyrdxlP-dep_Trfase_small"/>
</dbReference>
<comment type="cofactor">
    <cofactor evidence="1 10">
        <name>pyridoxal 5'-phosphate</name>
        <dbReference type="ChEBI" id="CHEBI:597326"/>
    </cofactor>
</comment>
<comment type="catalytic activity">
    <reaction evidence="9">
        <text>(sulfur carrier)-H + L-cysteine = (sulfur carrier)-SH + L-alanine</text>
        <dbReference type="Rhea" id="RHEA:43892"/>
        <dbReference type="Rhea" id="RHEA-COMP:14737"/>
        <dbReference type="Rhea" id="RHEA-COMP:14739"/>
        <dbReference type="ChEBI" id="CHEBI:29917"/>
        <dbReference type="ChEBI" id="CHEBI:35235"/>
        <dbReference type="ChEBI" id="CHEBI:57972"/>
        <dbReference type="ChEBI" id="CHEBI:64428"/>
        <dbReference type="EC" id="2.8.1.7"/>
    </reaction>
</comment>
<comment type="similarity">
    <text evidence="2">Belongs to the class-V pyridoxal-phosphate-dependent aminotransferase family. NifS/IscS subfamily.</text>
</comment>
<dbReference type="EC" id="2.8.1.7" evidence="3"/>
<keyword evidence="5" id="KW-0479">Metal-binding</keyword>
<dbReference type="PANTHER" id="PTHR11601:SF34">
    <property type="entry name" value="CYSTEINE DESULFURASE"/>
    <property type="match status" value="1"/>
</dbReference>
<dbReference type="Pfam" id="PF00266">
    <property type="entry name" value="Aminotran_5"/>
    <property type="match status" value="1"/>
</dbReference>
<evidence type="ECO:0000256" key="10">
    <source>
        <dbReference type="RuleBase" id="RU004504"/>
    </source>
</evidence>
<reference evidence="12 13" key="1">
    <citation type="submission" date="2016-11" db="EMBL/GenBank/DDBJ databases">
        <authorList>
            <person name="Varghese N."/>
            <person name="Submissions S."/>
        </authorList>
    </citation>
    <scope>NUCLEOTIDE SEQUENCE [LARGE SCALE GENOMIC DNA]</scope>
    <source>
        <strain evidence="12 13">DSM 6368</strain>
    </source>
</reference>
<dbReference type="PANTHER" id="PTHR11601">
    <property type="entry name" value="CYSTEINE DESULFURYLASE FAMILY MEMBER"/>
    <property type="match status" value="1"/>
</dbReference>
<keyword evidence="7" id="KW-0408">Iron</keyword>
<evidence type="ECO:0000256" key="1">
    <source>
        <dbReference type="ARBA" id="ARBA00001933"/>
    </source>
</evidence>